<proteinExistence type="inferred from homology"/>
<keyword evidence="4" id="KW-0690">Ribosome biogenesis</keyword>
<dbReference type="InterPro" id="IPR039255">
    <property type="entry name" value="YceD_bac"/>
</dbReference>
<evidence type="ECO:0000256" key="4">
    <source>
        <dbReference type="ARBA" id="ARBA00022517"/>
    </source>
</evidence>
<dbReference type="PANTHER" id="PTHR38099">
    <property type="entry name" value="LARGE RIBOSOMAL RNA SUBUNIT ACCUMULATION PROTEIN YCED"/>
    <property type="match status" value="1"/>
</dbReference>
<comment type="function">
    <text evidence="1">Plays a role in synthesis, processing and/or stability of 23S rRNA.</text>
</comment>
<dbReference type="RefSeq" id="WP_200591004.1">
    <property type="nucleotide sequence ID" value="NZ_JAEPBG010000002.1"/>
</dbReference>
<comment type="caution">
    <text evidence="6">The sequence shown here is derived from an EMBL/GenBank/DDBJ whole genome shotgun (WGS) entry which is preliminary data.</text>
</comment>
<evidence type="ECO:0000256" key="3">
    <source>
        <dbReference type="ARBA" id="ARBA00015716"/>
    </source>
</evidence>
<dbReference type="InterPro" id="IPR003772">
    <property type="entry name" value="YceD"/>
</dbReference>
<dbReference type="PANTHER" id="PTHR38099:SF1">
    <property type="entry name" value="LARGE RIBOSOMAL RNA SUBUNIT ACCUMULATION PROTEIN YCED"/>
    <property type="match status" value="1"/>
</dbReference>
<accession>A0A934SYU1</accession>
<protein>
    <recommendedName>
        <fullName evidence="3">Large ribosomal RNA subunit accumulation protein YceD</fullName>
    </recommendedName>
    <alternativeName>
        <fullName evidence="5">23S rRNA accumulation protein YceD</fullName>
    </alternativeName>
</protein>
<comment type="similarity">
    <text evidence="2">Belongs to the DUF177 domain family.</text>
</comment>
<evidence type="ECO:0000313" key="6">
    <source>
        <dbReference type="EMBL" id="MBK4734243.1"/>
    </source>
</evidence>
<dbReference type="Pfam" id="PF02620">
    <property type="entry name" value="YceD"/>
    <property type="match status" value="1"/>
</dbReference>
<dbReference type="EMBL" id="JAEPBG010000002">
    <property type="protein sequence ID" value="MBK4734243.1"/>
    <property type="molecule type" value="Genomic_DNA"/>
</dbReference>
<dbReference type="AlphaFoldDB" id="A0A934SYU1"/>
<dbReference type="GO" id="GO:0005829">
    <property type="term" value="C:cytosol"/>
    <property type="evidence" value="ECO:0007669"/>
    <property type="project" value="TreeGrafter"/>
</dbReference>
<reference evidence="6" key="1">
    <citation type="submission" date="2021-01" db="EMBL/GenBank/DDBJ databases">
        <title>Genome sequence of strain Noviherbaspirillum sp. DKR-6.</title>
        <authorList>
            <person name="Chaudhary D.K."/>
        </authorList>
    </citation>
    <scope>NUCLEOTIDE SEQUENCE</scope>
    <source>
        <strain evidence="6">DKR-6</strain>
    </source>
</reference>
<dbReference type="GO" id="GO:0042254">
    <property type="term" value="P:ribosome biogenesis"/>
    <property type="evidence" value="ECO:0007669"/>
    <property type="project" value="UniProtKB-KW"/>
</dbReference>
<evidence type="ECO:0000256" key="5">
    <source>
        <dbReference type="ARBA" id="ARBA00031841"/>
    </source>
</evidence>
<evidence type="ECO:0000256" key="2">
    <source>
        <dbReference type="ARBA" id="ARBA00010740"/>
    </source>
</evidence>
<organism evidence="6 7">
    <name type="scientific">Noviherbaspirillum pedocola</name>
    <dbReference type="NCBI Taxonomy" id="2801341"/>
    <lineage>
        <taxon>Bacteria</taxon>
        <taxon>Pseudomonadati</taxon>
        <taxon>Pseudomonadota</taxon>
        <taxon>Betaproteobacteria</taxon>
        <taxon>Burkholderiales</taxon>
        <taxon>Oxalobacteraceae</taxon>
        <taxon>Noviherbaspirillum</taxon>
    </lineage>
</organism>
<evidence type="ECO:0000256" key="1">
    <source>
        <dbReference type="ARBA" id="ARBA00002868"/>
    </source>
</evidence>
<gene>
    <name evidence="6" type="ORF">JJB74_06445</name>
</gene>
<sequence length="164" mass="17974">MNAFIIDAFEFCRQREERSGELPLADLPRLAAELTDANGLLSYSLAGGADKEGHPQMVLRVSGAVQLRCQRCLNPFQFDIDSNSVLVLAREEAAADALEAKLEDEEVDVIVGSKTMDILALIEDEALLALPVSPRHQVCPDQSVLDKLKEDKPESPFAVLKNLT</sequence>
<dbReference type="Proteomes" id="UP000622890">
    <property type="component" value="Unassembled WGS sequence"/>
</dbReference>
<name>A0A934SYU1_9BURK</name>
<evidence type="ECO:0000313" key="7">
    <source>
        <dbReference type="Proteomes" id="UP000622890"/>
    </source>
</evidence>
<keyword evidence="7" id="KW-1185">Reference proteome</keyword>